<evidence type="ECO:0000313" key="2">
    <source>
        <dbReference type="EMBL" id="KAH0861624.1"/>
    </source>
</evidence>
<protein>
    <recommendedName>
        <fullName evidence="4">NYN domain-containing protein</fullName>
    </recommendedName>
</protein>
<sequence>MIADLLFWALDKRNCRNDEPANLLIVSNNISDQPELVNVLKALELDGFNILLVQSDEKEEKPDDIPTEGFDGFGEASWK</sequence>
<gene>
    <name evidence="2" type="ORF">HID58_089885</name>
</gene>
<keyword evidence="3" id="KW-1185">Reference proteome</keyword>
<evidence type="ECO:0000256" key="1">
    <source>
        <dbReference type="SAM" id="MobiDB-lite"/>
    </source>
</evidence>
<evidence type="ECO:0000313" key="3">
    <source>
        <dbReference type="Proteomes" id="UP000824890"/>
    </source>
</evidence>
<feature type="region of interest" description="Disordered" evidence="1">
    <location>
        <begin position="57"/>
        <end position="79"/>
    </location>
</feature>
<dbReference type="Proteomes" id="UP000824890">
    <property type="component" value="Unassembled WGS sequence"/>
</dbReference>
<comment type="caution">
    <text evidence="2">The sequence shown here is derived from an EMBL/GenBank/DDBJ whole genome shotgun (WGS) entry which is preliminary data.</text>
</comment>
<dbReference type="EMBL" id="JAGKQM010000019">
    <property type="protein sequence ID" value="KAH0861624.1"/>
    <property type="molecule type" value="Genomic_DNA"/>
</dbReference>
<organism evidence="2 3">
    <name type="scientific">Brassica napus</name>
    <name type="common">Rape</name>
    <dbReference type="NCBI Taxonomy" id="3708"/>
    <lineage>
        <taxon>Eukaryota</taxon>
        <taxon>Viridiplantae</taxon>
        <taxon>Streptophyta</taxon>
        <taxon>Embryophyta</taxon>
        <taxon>Tracheophyta</taxon>
        <taxon>Spermatophyta</taxon>
        <taxon>Magnoliopsida</taxon>
        <taxon>eudicotyledons</taxon>
        <taxon>Gunneridae</taxon>
        <taxon>Pentapetalae</taxon>
        <taxon>rosids</taxon>
        <taxon>malvids</taxon>
        <taxon>Brassicales</taxon>
        <taxon>Brassicaceae</taxon>
        <taxon>Brassiceae</taxon>
        <taxon>Brassica</taxon>
    </lineage>
</organism>
<name>A0ABQ7Y0A8_BRANA</name>
<accession>A0ABQ7Y0A8</accession>
<evidence type="ECO:0008006" key="4">
    <source>
        <dbReference type="Google" id="ProtNLM"/>
    </source>
</evidence>
<reference evidence="2 3" key="1">
    <citation type="submission" date="2021-05" db="EMBL/GenBank/DDBJ databases">
        <title>Genome Assembly of Synthetic Allotetraploid Brassica napus Reveals Homoeologous Exchanges between Subgenomes.</title>
        <authorList>
            <person name="Davis J.T."/>
        </authorList>
    </citation>
    <scope>NUCLEOTIDE SEQUENCE [LARGE SCALE GENOMIC DNA]</scope>
    <source>
        <strain evidence="3">cv. Da-Ae</strain>
        <tissue evidence="2">Seedling</tissue>
    </source>
</reference>
<proteinExistence type="predicted"/>